<dbReference type="InterPro" id="IPR000835">
    <property type="entry name" value="HTH_MarR-typ"/>
</dbReference>
<sequence>MGTATTDTDLGADVDDAGRPGCLVSDLGWLLSQAHFALAHQLAVAMRDVGISPRALHVLQTARAREWNQSELAEAVGLDKTTMVSTMDELEQLGLAERRPAAHDRRARVIAVTAEGARTADRARRVVEETQAAVLAELDESQRRAFLDGLSQLVRTTLAEPAGCTPLRRRQPRA</sequence>
<dbReference type="AlphaFoldDB" id="A0A2T4UDU0"/>
<gene>
    <name evidence="2" type="ORF">C7Y72_18775</name>
</gene>
<dbReference type="InterPro" id="IPR039422">
    <property type="entry name" value="MarR/SlyA-like"/>
</dbReference>
<evidence type="ECO:0000313" key="2">
    <source>
        <dbReference type="EMBL" id="PTL55677.1"/>
    </source>
</evidence>
<protein>
    <submittedName>
        <fullName evidence="2">MarR family transcriptional regulator</fullName>
    </submittedName>
</protein>
<feature type="domain" description="HTH marR-type" evidence="1">
    <location>
        <begin position="24"/>
        <end position="155"/>
    </location>
</feature>
<evidence type="ECO:0000313" key="3">
    <source>
        <dbReference type="Proteomes" id="UP000240739"/>
    </source>
</evidence>
<dbReference type="PANTHER" id="PTHR33164">
    <property type="entry name" value="TRANSCRIPTIONAL REGULATOR, MARR FAMILY"/>
    <property type="match status" value="1"/>
</dbReference>
<proteinExistence type="predicted"/>
<organism evidence="2 3">
    <name type="scientific">Paraconexibacter algicola</name>
    <dbReference type="NCBI Taxonomy" id="2133960"/>
    <lineage>
        <taxon>Bacteria</taxon>
        <taxon>Bacillati</taxon>
        <taxon>Actinomycetota</taxon>
        <taxon>Thermoleophilia</taxon>
        <taxon>Solirubrobacterales</taxon>
        <taxon>Paraconexibacteraceae</taxon>
        <taxon>Paraconexibacter</taxon>
    </lineage>
</organism>
<dbReference type="GO" id="GO:0006950">
    <property type="term" value="P:response to stress"/>
    <property type="evidence" value="ECO:0007669"/>
    <property type="project" value="TreeGrafter"/>
</dbReference>
<dbReference type="GO" id="GO:0003700">
    <property type="term" value="F:DNA-binding transcription factor activity"/>
    <property type="evidence" value="ECO:0007669"/>
    <property type="project" value="InterPro"/>
</dbReference>
<dbReference type="InterPro" id="IPR036390">
    <property type="entry name" value="WH_DNA-bd_sf"/>
</dbReference>
<keyword evidence="3" id="KW-1185">Reference proteome</keyword>
<dbReference type="SMART" id="SM00347">
    <property type="entry name" value="HTH_MARR"/>
    <property type="match status" value="1"/>
</dbReference>
<accession>A0A2T4UDU0</accession>
<dbReference type="Proteomes" id="UP000240739">
    <property type="component" value="Unassembled WGS sequence"/>
</dbReference>
<dbReference type="Pfam" id="PF12802">
    <property type="entry name" value="MarR_2"/>
    <property type="match status" value="1"/>
</dbReference>
<dbReference type="SUPFAM" id="SSF46785">
    <property type="entry name" value="Winged helix' DNA-binding domain"/>
    <property type="match status" value="1"/>
</dbReference>
<dbReference type="InterPro" id="IPR036388">
    <property type="entry name" value="WH-like_DNA-bd_sf"/>
</dbReference>
<dbReference type="PRINTS" id="PR00598">
    <property type="entry name" value="HTHMARR"/>
</dbReference>
<evidence type="ECO:0000259" key="1">
    <source>
        <dbReference type="PROSITE" id="PS50995"/>
    </source>
</evidence>
<dbReference type="RefSeq" id="WP_107570720.1">
    <property type="nucleotide sequence ID" value="NZ_PYYB01000003.1"/>
</dbReference>
<dbReference type="EMBL" id="PYYB01000003">
    <property type="protein sequence ID" value="PTL55677.1"/>
    <property type="molecule type" value="Genomic_DNA"/>
</dbReference>
<comment type="caution">
    <text evidence="2">The sequence shown here is derived from an EMBL/GenBank/DDBJ whole genome shotgun (WGS) entry which is preliminary data.</text>
</comment>
<name>A0A2T4UDU0_9ACTN</name>
<dbReference type="Gene3D" id="1.10.10.10">
    <property type="entry name" value="Winged helix-like DNA-binding domain superfamily/Winged helix DNA-binding domain"/>
    <property type="match status" value="1"/>
</dbReference>
<dbReference type="OrthoDB" id="3217017at2"/>
<dbReference type="PROSITE" id="PS50995">
    <property type="entry name" value="HTH_MARR_2"/>
    <property type="match status" value="1"/>
</dbReference>
<reference evidence="2 3" key="1">
    <citation type="submission" date="2018-03" db="EMBL/GenBank/DDBJ databases">
        <title>Aquarubrobacter algicola gen. nov., sp. nov., a novel actinobacterium isolated from shallow eutrophic lake during the end of cyanobacterial harmful algal blooms.</title>
        <authorList>
            <person name="Chun S.J."/>
        </authorList>
    </citation>
    <scope>NUCLEOTIDE SEQUENCE [LARGE SCALE GENOMIC DNA]</scope>
    <source>
        <strain evidence="2 3">Seoho-28</strain>
    </source>
</reference>
<dbReference type="PANTHER" id="PTHR33164:SF89">
    <property type="entry name" value="MARR FAMILY REGULATORY PROTEIN"/>
    <property type="match status" value="1"/>
</dbReference>